<evidence type="ECO:0000256" key="3">
    <source>
        <dbReference type="ARBA" id="ARBA00023163"/>
    </source>
</evidence>
<dbReference type="PANTHER" id="PTHR30055:SF151">
    <property type="entry name" value="TRANSCRIPTIONAL REGULATORY PROTEIN"/>
    <property type="match status" value="1"/>
</dbReference>
<dbReference type="GO" id="GO:0000976">
    <property type="term" value="F:transcription cis-regulatory region binding"/>
    <property type="evidence" value="ECO:0007669"/>
    <property type="project" value="TreeGrafter"/>
</dbReference>
<evidence type="ECO:0000256" key="1">
    <source>
        <dbReference type="ARBA" id="ARBA00023015"/>
    </source>
</evidence>
<dbReference type="RefSeq" id="WP_067880214.1">
    <property type="nucleotide sequence ID" value="NZ_CP013979.1"/>
</dbReference>
<name>A0A191WJH5_9MICO</name>
<evidence type="ECO:0000259" key="5">
    <source>
        <dbReference type="PROSITE" id="PS50977"/>
    </source>
</evidence>
<keyword evidence="1" id="KW-0805">Transcription regulation</keyword>
<evidence type="ECO:0000256" key="2">
    <source>
        <dbReference type="ARBA" id="ARBA00023125"/>
    </source>
</evidence>
<dbReference type="PROSITE" id="PS50977">
    <property type="entry name" value="HTH_TETR_2"/>
    <property type="match status" value="1"/>
</dbReference>
<dbReference type="InterPro" id="IPR001647">
    <property type="entry name" value="HTH_TetR"/>
</dbReference>
<evidence type="ECO:0000313" key="7">
    <source>
        <dbReference type="Proteomes" id="UP000078437"/>
    </source>
</evidence>
<reference evidence="6 7" key="1">
    <citation type="journal article" date="2016" name="Int. J. Syst. Evol. Microbiol.">
        <title>Agromyces aureus sp. nov., isolated from the rhizosphere of Salix caprea L. grown in a heavy-metal-contaminated soil.</title>
        <authorList>
            <person name="Corretto E."/>
            <person name="Antonielli L."/>
            <person name="Sessitsch A."/>
            <person name="Compant S."/>
            <person name="Gorfer M."/>
            <person name="Kuffner M."/>
            <person name="Brader G."/>
        </authorList>
    </citation>
    <scope>NUCLEOTIDE SEQUENCE [LARGE SCALE GENOMIC DNA]</scope>
    <source>
        <strain evidence="6 7">AR33</strain>
    </source>
</reference>
<keyword evidence="7" id="KW-1185">Reference proteome</keyword>
<keyword evidence="3" id="KW-0804">Transcription</keyword>
<organism evidence="6 7">
    <name type="scientific">Agromyces aureus</name>
    <dbReference type="NCBI Taxonomy" id="453304"/>
    <lineage>
        <taxon>Bacteria</taxon>
        <taxon>Bacillati</taxon>
        <taxon>Actinomycetota</taxon>
        <taxon>Actinomycetes</taxon>
        <taxon>Micrococcales</taxon>
        <taxon>Microbacteriaceae</taxon>
        <taxon>Agromyces</taxon>
    </lineage>
</organism>
<feature type="domain" description="HTH tetR-type" evidence="5">
    <location>
        <begin position="14"/>
        <end position="74"/>
    </location>
</feature>
<reference evidence="7" key="2">
    <citation type="submission" date="2016-01" db="EMBL/GenBank/DDBJ databases">
        <title>Complete genome sequence of Agromyces aureus AR33T and comparison with related organisms.</title>
        <authorList>
            <person name="Corretto E."/>
            <person name="Antonielli L."/>
            <person name="Sessitsch A."/>
            <person name="Brader G."/>
        </authorList>
    </citation>
    <scope>NUCLEOTIDE SEQUENCE [LARGE SCALE GENOMIC DNA]</scope>
    <source>
        <strain evidence="7">AR33</strain>
    </source>
</reference>
<dbReference type="InterPro" id="IPR050109">
    <property type="entry name" value="HTH-type_TetR-like_transc_reg"/>
</dbReference>
<dbReference type="Gene3D" id="1.10.357.10">
    <property type="entry name" value="Tetracycline Repressor, domain 2"/>
    <property type="match status" value="1"/>
</dbReference>
<evidence type="ECO:0000313" key="6">
    <source>
        <dbReference type="EMBL" id="ANJ28324.1"/>
    </source>
</evidence>
<dbReference type="GO" id="GO:0045892">
    <property type="term" value="P:negative regulation of DNA-templated transcription"/>
    <property type="evidence" value="ECO:0007669"/>
    <property type="project" value="InterPro"/>
</dbReference>
<dbReference type="GO" id="GO:0003700">
    <property type="term" value="F:DNA-binding transcription factor activity"/>
    <property type="evidence" value="ECO:0007669"/>
    <property type="project" value="TreeGrafter"/>
</dbReference>
<sequence>MTDTTAPRERRRRNSLTEDEILDAAEAVAADGFAALTIRAVADALGASPMALYRYFATKDELVDALLDRVLGRFEFGDESGASGDPRADLDDFAHRHLALLLEHPWAVAALVAHPLPGPNAFPIGERALAILERAGITGDDAVALFSGILALNYGWASFAVSRDEPDAASSMARLFAATAPGLPRTAAVAAEMQRYGSEDHYDRVIARLLHTVG</sequence>
<dbReference type="STRING" id="453304.ATC03_18055"/>
<evidence type="ECO:0000256" key="4">
    <source>
        <dbReference type="PROSITE-ProRule" id="PRU00335"/>
    </source>
</evidence>
<dbReference type="AlphaFoldDB" id="A0A191WJH5"/>
<gene>
    <name evidence="6" type="ORF">ATC03_18055</name>
</gene>
<keyword evidence="2 4" id="KW-0238">DNA-binding</keyword>
<dbReference type="PANTHER" id="PTHR30055">
    <property type="entry name" value="HTH-TYPE TRANSCRIPTIONAL REGULATOR RUTR"/>
    <property type="match status" value="1"/>
</dbReference>
<protein>
    <recommendedName>
        <fullName evidence="5">HTH tetR-type domain-containing protein</fullName>
    </recommendedName>
</protein>
<dbReference type="Proteomes" id="UP000078437">
    <property type="component" value="Chromosome"/>
</dbReference>
<dbReference type="SUPFAM" id="SSF48498">
    <property type="entry name" value="Tetracyclin repressor-like, C-terminal domain"/>
    <property type="match status" value="1"/>
</dbReference>
<accession>A0A191WJH5</accession>
<dbReference type="InterPro" id="IPR036271">
    <property type="entry name" value="Tet_transcr_reg_TetR-rel_C_sf"/>
</dbReference>
<dbReference type="Pfam" id="PF02909">
    <property type="entry name" value="TetR_C_1"/>
    <property type="match status" value="1"/>
</dbReference>
<dbReference type="EMBL" id="CP013979">
    <property type="protein sequence ID" value="ANJ28324.1"/>
    <property type="molecule type" value="Genomic_DNA"/>
</dbReference>
<dbReference type="InterPro" id="IPR009057">
    <property type="entry name" value="Homeodomain-like_sf"/>
</dbReference>
<proteinExistence type="predicted"/>
<dbReference type="Pfam" id="PF00440">
    <property type="entry name" value="TetR_N"/>
    <property type="match status" value="1"/>
</dbReference>
<dbReference type="SUPFAM" id="SSF46689">
    <property type="entry name" value="Homeodomain-like"/>
    <property type="match status" value="1"/>
</dbReference>
<dbReference type="InterPro" id="IPR004111">
    <property type="entry name" value="Repressor_TetR_C"/>
</dbReference>
<feature type="DNA-binding region" description="H-T-H motif" evidence="4">
    <location>
        <begin position="37"/>
        <end position="56"/>
    </location>
</feature>
<dbReference type="KEGG" id="agy:ATC03_18055"/>